<dbReference type="CDD" id="cd00030">
    <property type="entry name" value="C2"/>
    <property type="match status" value="2"/>
</dbReference>
<gene>
    <name evidence="8" type="ORF">KIW84_053436</name>
</gene>
<dbReference type="EMBL" id="JAMSHJ010000005">
    <property type="protein sequence ID" value="KAI5407184.1"/>
    <property type="molecule type" value="Genomic_DNA"/>
</dbReference>
<dbReference type="PANTHER" id="PTHR46296">
    <property type="entry name" value="BNAA05G37250D PROTEIN"/>
    <property type="match status" value="1"/>
</dbReference>
<proteinExistence type="predicted"/>
<dbReference type="Proteomes" id="UP001058974">
    <property type="component" value="Chromosome 5"/>
</dbReference>
<dbReference type="AlphaFoldDB" id="A0A9D5AGS4"/>
<feature type="region of interest" description="Disordered" evidence="5">
    <location>
        <begin position="216"/>
        <end position="239"/>
    </location>
</feature>
<dbReference type="PANTHER" id="PTHR46296:SF7">
    <property type="entry name" value="C2 DOMAIN-CONTAINING PROTEIN"/>
    <property type="match status" value="1"/>
</dbReference>
<protein>
    <recommendedName>
        <fullName evidence="10">C2 and GRAM domain-containing protein</fullName>
    </recommendedName>
</protein>
<evidence type="ECO:0000256" key="3">
    <source>
        <dbReference type="ARBA" id="ARBA00022989"/>
    </source>
</evidence>
<dbReference type="InterPro" id="IPR000008">
    <property type="entry name" value="C2_dom"/>
</dbReference>
<accession>A0A9D5AGS4</accession>
<keyword evidence="9" id="KW-1185">Reference proteome</keyword>
<dbReference type="InterPro" id="IPR044511">
    <property type="entry name" value="At1g03370/At5g50170-like"/>
</dbReference>
<dbReference type="InterPro" id="IPR031968">
    <property type="entry name" value="VASt"/>
</dbReference>
<feature type="domain" description="VASt" evidence="7">
    <location>
        <begin position="860"/>
        <end position="1022"/>
    </location>
</feature>
<name>A0A9D5AGS4_PEA</name>
<dbReference type="InterPro" id="IPR011993">
    <property type="entry name" value="PH-like_dom_sf"/>
</dbReference>
<evidence type="ECO:0000313" key="8">
    <source>
        <dbReference type="EMBL" id="KAI5407184.1"/>
    </source>
</evidence>
<keyword evidence="4" id="KW-0472">Membrane</keyword>
<dbReference type="Gene3D" id="2.60.40.150">
    <property type="entry name" value="C2 domain"/>
    <property type="match status" value="2"/>
</dbReference>
<reference evidence="8 9" key="1">
    <citation type="journal article" date="2022" name="Nat. Genet.">
        <title>Improved pea reference genome and pan-genome highlight genomic features and evolutionary characteristics.</title>
        <authorList>
            <person name="Yang T."/>
            <person name="Liu R."/>
            <person name="Luo Y."/>
            <person name="Hu S."/>
            <person name="Wang D."/>
            <person name="Wang C."/>
            <person name="Pandey M.K."/>
            <person name="Ge S."/>
            <person name="Xu Q."/>
            <person name="Li N."/>
            <person name="Li G."/>
            <person name="Huang Y."/>
            <person name="Saxena R.K."/>
            <person name="Ji Y."/>
            <person name="Li M."/>
            <person name="Yan X."/>
            <person name="He Y."/>
            <person name="Liu Y."/>
            <person name="Wang X."/>
            <person name="Xiang C."/>
            <person name="Varshney R.K."/>
            <person name="Ding H."/>
            <person name="Gao S."/>
            <person name="Zong X."/>
        </authorList>
    </citation>
    <scope>NUCLEOTIDE SEQUENCE [LARGE SCALE GENOMIC DNA]</scope>
    <source>
        <strain evidence="8 9">cv. Zhongwan 6</strain>
    </source>
</reference>
<feature type="domain" description="VASt" evidence="7">
    <location>
        <begin position="264"/>
        <end position="436"/>
    </location>
</feature>
<dbReference type="InterPro" id="IPR035892">
    <property type="entry name" value="C2_domain_sf"/>
</dbReference>
<evidence type="ECO:0000259" key="6">
    <source>
        <dbReference type="PROSITE" id="PS50004"/>
    </source>
</evidence>
<evidence type="ECO:0000256" key="4">
    <source>
        <dbReference type="ARBA" id="ARBA00023136"/>
    </source>
</evidence>
<dbReference type="PROSITE" id="PS51778">
    <property type="entry name" value="VAST"/>
    <property type="match status" value="2"/>
</dbReference>
<dbReference type="Gramene" id="Psat05G0343600-T1">
    <property type="protein sequence ID" value="KAI5407184.1"/>
    <property type="gene ID" value="KIW84_053436"/>
</dbReference>
<feature type="domain" description="C2" evidence="6">
    <location>
        <begin position="1"/>
        <end position="102"/>
    </location>
</feature>
<evidence type="ECO:0008006" key="10">
    <source>
        <dbReference type="Google" id="ProtNLM"/>
    </source>
</evidence>
<dbReference type="SMART" id="SM00239">
    <property type="entry name" value="C2"/>
    <property type="match status" value="2"/>
</dbReference>
<sequence length="1031" mass="117206">MSKKLYVCVLEATDLPVKNSRVKLKLGKFKYKTRILRNTFSPIWNEEFVFKVKDIADEVLDVILVSHNDEPKVINGSAVDFVGEVRIPVGSVVSEDKNKQILPPTWFSLQCLNKNGKYFNKFCGLFSSLNYLHCLLLLGDYGKILLTISLHCKDYASFINHKHSPNSTTASEDSTDLEGLHISSQPSFRKIGKMGEGKHLFKVIARIFNKKERNSKSADCSESSNSLSDNEDSVQENSSTCSFGEGIAIMESKDNQPESPENLQGGILVDKIYAVSPYNLNVFLFAPNSQFRKDLAELQETTNLQEGAWSWKGEDMSCLTRVVTYTKAASKLVKAVNATEDQTYIRVAKDEFDVLVSVCTPEVPYGNTFQVELLYKIMPGNASSGEESSHLVISWGIIFLQSTMMKGMIESGAKQGLKESFDQFSNLLAQSFKVLDKENLTNKEQFLATLQTESQWNWWQAIAYFWNFTIVSTLFMLLYVLLHILRCGPSQPQGLEFRGIELPDSLGELVTSGILVIQLQRVYNMVSHFVQARFQMGTDHGMRAHGDGWVVTVALIEGVDLALLESTGLSDPYVVFTCNGQTRSSSVKLETSDPQWNELLEFDAMEEPPSVLDVEVFDFDGPFDQDVSLGHAEINFLKHTSTELADMWVMLEGKPALSVQSKLHLRIFLDNNKGVETIKDYMEKKEKEVGKKLSLPSPQRNSTFQKLFGLPPEEFLISDFTCYLKRKMPLQGRLFLSARILGFYANLFGHKTNFFFLWEDIESIQVLPPSLASLGSPTLVIILRRGRGTDARHGAKTQDEEGRLRFHFQSFVSFGSASRTITALWRTRILNPYQKEQITEEHEDQEVLLMPENSGSTEEKMSRIYSAELPIKMRSVMMGIFDGGHLEHKIMKRTGCMNYDTTDWEPVKPDVLERHVSYQFNRHLSVFDVTSTQQKLPNTNAEGWIINEVMVLNGVPFSDHFHIHFRYEIEKSVLGECACKCDVYIGIMWLRSSKFQRRINRNITAKFKTQLEEIFELVQKEILLMSQNSYD</sequence>
<dbReference type="Gene3D" id="2.30.29.30">
    <property type="entry name" value="Pleckstrin-homology domain (PH domain)/Phosphotyrosine-binding domain (PTB)"/>
    <property type="match status" value="1"/>
</dbReference>
<comment type="subcellular location">
    <subcellularLocation>
        <location evidence="1">Membrane</location>
        <topology evidence="1">Single-pass membrane protein</topology>
    </subcellularLocation>
</comment>
<organism evidence="8 9">
    <name type="scientific">Pisum sativum</name>
    <name type="common">Garden pea</name>
    <name type="synonym">Lathyrus oleraceus</name>
    <dbReference type="NCBI Taxonomy" id="3888"/>
    <lineage>
        <taxon>Eukaryota</taxon>
        <taxon>Viridiplantae</taxon>
        <taxon>Streptophyta</taxon>
        <taxon>Embryophyta</taxon>
        <taxon>Tracheophyta</taxon>
        <taxon>Spermatophyta</taxon>
        <taxon>Magnoliopsida</taxon>
        <taxon>eudicotyledons</taxon>
        <taxon>Gunneridae</taxon>
        <taxon>Pentapetalae</taxon>
        <taxon>rosids</taxon>
        <taxon>fabids</taxon>
        <taxon>Fabales</taxon>
        <taxon>Fabaceae</taxon>
        <taxon>Papilionoideae</taxon>
        <taxon>50 kb inversion clade</taxon>
        <taxon>NPAAA clade</taxon>
        <taxon>Hologalegina</taxon>
        <taxon>IRL clade</taxon>
        <taxon>Fabeae</taxon>
        <taxon>Lathyrus</taxon>
    </lineage>
</organism>
<keyword evidence="3" id="KW-1133">Transmembrane helix</keyword>
<dbReference type="Pfam" id="PF16016">
    <property type="entry name" value="VASt"/>
    <property type="match status" value="2"/>
</dbReference>
<dbReference type="InterPro" id="IPR004182">
    <property type="entry name" value="GRAM"/>
</dbReference>
<comment type="caution">
    <text evidence="8">The sequence shown here is derived from an EMBL/GenBank/DDBJ whole genome shotgun (WGS) entry which is preliminary data.</text>
</comment>
<dbReference type="Pfam" id="PF02893">
    <property type="entry name" value="GRAM"/>
    <property type="match status" value="1"/>
</dbReference>
<dbReference type="GO" id="GO:0016020">
    <property type="term" value="C:membrane"/>
    <property type="evidence" value="ECO:0007669"/>
    <property type="project" value="UniProtKB-SubCell"/>
</dbReference>
<evidence type="ECO:0000256" key="2">
    <source>
        <dbReference type="ARBA" id="ARBA00022692"/>
    </source>
</evidence>
<evidence type="ECO:0000256" key="5">
    <source>
        <dbReference type="SAM" id="MobiDB-lite"/>
    </source>
</evidence>
<evidence type="ECO:0000313" key="9">
    <source>
        <dbReference type="Proteomes" id="UP001058974"/>
    </source>
</evidence>
<dbReference type="SMART" id="SM00568">
    <property type="entry name" value="GRAM"/>
    <property type="match status" value="1"/>
</dbReference>
<feature type="domain" description="C2" evidence="6">
    <location>
        <begin position="530"/>
        <end position="649"/>
    </location>
</feature>
<keyword evidence="2" id="KW-0812">Transmembrane</keyword>
<dbReference type="Pfam" id="PF00168">
    <property type="entry name" value="C2"/>
    <property type="match status" value="2"/>
</dbReference>
<dbReference type="PROSITE" id="PS50004">
    <property type="entry name" value="C2"/>
    <property type="match status" value="2"/>
</dbReference>
<evidence type="ECO:0000259" key="7">
    <source>
        <dbReference type="PROSITE" id="PS51778"/>
    </source>
</evidence>
<dbReference type="SUPFAM" id="SSF49562">
    <property type="entry name" value="C2 domain (Calcium/lipid-binding domain, CaLB)"/>
    <property type="match status" value="2"/>
</dbReference>
<evidence type="ECO:0000256" key="1">
    <source>
        <dbReference type="ARBA" id="ARBA00004167"/>
    </source>
</evidence>